<dbReference type="PANTHER" id="PTHR43166">
    <property type="entry name" value="AMINO ACID IMPORT ATP-BINDING PROTEIN"/>
    <property type="match status" value="1"/>
</dbReference>
<dbReference type="InterPro" id="IPR027417">
    <property type="entry name" value="P-loop_NTPase"/>
</dbReference>
<evidence type="ECO:0000259" key="5">
    <source>
        <dbReference type="PROSITE" id="PS50893"/>
    </source>
</evidence>
<dbReference type="InterPro" id="IPR050086">
    <property type="entry name" value="MetN_ABC_transporter-like"/>
</dbReference>
<dbReference type="InterPro" id="IPR003593">
    <property type="entry name" value="AAA+_ATPase"/>
</dbReference>
<keyword evidence="3" id="KW-0547">Nucleotide-binding</keyword>
<dbReference type="SUPFAM" id="SSF52540">
    <property type="entry name" value="P-loop containing nucleoside triphosphate hydrolases"/>
    <property type="match status" value="1"/>
</dbReference>
<dbReference type="Proteomes" id="UP000002532">
    <property type="component" value="Chromosome"/>
</dbReference>
<dbReference type="PANTHER" id="PTHR43166:SF4">
    <property type="entry name" value="PHOSPHONATES IMPORT ATP-BINDING PROTEIN PHNC"/>
    <property type="match status" value="1"/>
</dbReference>
<proteinExistence type="inferred from homology"/>
<keyword evidence="2" id="KW-0813">Transport</keyword>
<keyword evidence="4" id="KW-0067">ATP-binding</keyword>
<dbReference type="KEGG" id="cta:CTA_0137"/>
<evidence type="ECO:0000313" key="7">
    <source>
        <dbReference type="Proteomes" id="UP000002532"/>
    </source>
</evidence>
<feature type="domain" description="ABC transporter" evidence="5">
    <location>
        <begin position="3"/>
        <end position="223"/>
    </location>
</feature>
<keyword evidence="7" id="KW-1185">Reference proteome</keyword>
<dbReference type="GO" id="GO:0005524">
    <property type="term" value="F:ATP binding"/>
    <property type="evidence" value="ECO:0007669"/>
    <property type="project" value="UniProtKB-KW"/>
</dbReference>
<dbReference type="InterPro" id="IPR017871">
    <property type="entry name" value="ABC_transporter-like_CS"/>
</dbReference>
<dbReference type="PROSITE" id="PS00211">
    <property type="entry name" value="ABC_TRANSPORTER_1"/>
    <property type="match status" value="1"/>
</dbReference>
<dbReference type="Gene3D" id="3.40.50.300">
    <property type="entry name" value="P-loop containing nucleotide triphosphate hydrolases"/>
    <property type="match status" value="1"/>
</dbReference>
<organism evidence="6 7">
    <name type="scientific">Chlamydia trachomatis serovar A (strain ATCC VR-571B / DSM 19440 / HAR-13)</name>
    <dbReference type="NCBI Taxonomy" id="315277"/>
    <lineage>
        <taxon>Bacteria</taxon>
        <taxon>Pseudomonadati</taxon>
        <taxon>Chlamydiota</taxon>
        <taxon>Chlamydiia</taxon>
        <taxon>Chlamydiales</taxon>
        <taxon>Chlamydiaceae</taxon>
        <taxon>Chlamydia/Chlamydophila group</taxon>
        <taxon>Chlamydia</taxon>
    </lineage>
</organism>
<protein>
    <submittedName>
        <fullName evidence="6">GlnQ</fullName>
    </submittedName>
</protein>
<evidence type="ECO:0000256" key="2">
    <source>
        <dbReference type="ARBA" id="ARBA00022448"/>
    </source>
</evidence>
<accession>A0A0H2X1G9</accession>
<dbReference type="EMBL" id="CP000051">
    <property type="protein sequence ID" value="AAX50383.1"/>
    <property type="molecule type" value="Genomic_DNA"/>
</dbReference>
<dbReference type="SMART" id="SM00382">
    <property type="entry name" value="AAA"/>
    <property type="match status" value="1"/>
</dbReference>
<evidence type="ECO:0000256" key="3">
    <source>
        <dbReference type="ARBA" id="ARBA00022741"/>
    </source>
</evidence>
<dbReference type="HOGENOM" id="CLU_000604_1_22_0"/>
<name>A0A0H2X1G9_CHLTA</name>
<comment type="similarity">
    <text evidence="1">Belongs to the ABC transporter superfamily.</text>
</comment>
<dbReference type="GO" id="GO:0016887">
    <property type="term" value="F:ATP hydrolysis activity"/>
    <property type="evidence" value="ECO:0007669"/>
    <property type="project" value="InterPro"/>
</dbReference>
<dbReference type="PROSITE" id="PS50893">
    <property type="entry name" value="ABC_TRANSPORTER_2"/>
    <property type="match status" value="1"/>
</dbReference>
<evidence type="ECO:0000313" key="6">
    <source>
        <dbReference type="EMBL" id="AAX50383.1"/>
    </source>
</evidence>
<gene>
    <name evidence="6" type="primary">glnQ</name>
    <name evidence="6" type="ordered locus">CTA_0137</name>
</gene>
<evidence type="ECO:0000256" key="4">
    <source>
        <dbReference type="ARBA" id="ARBA00022840"/>
    </source>
</evidence>
<reference evidence="6 7" key="1">
    <citation type="journal article" date="2005" name="Infect. Immun.">
        <title>Comparative genomic analysis of Chlamydia trachomatis oculotropic and genitotropic strains.</title>
        <authorList>
            <person name="Carlson J.H."/>
            <person name="Porcella S.F."/>
            <person name="McClarty G."/>
            <person name="Caldwell H.D."/>
        </authorList>
    </citation>
    <scope>NUCLEOTIDE SEQUENCE [LARGE SCALE GENOMIC DNA]</scope>
    <source>
        <strain evidence="7">ATCC VR-571B / DSM 19440 / HAR-13</strain>
    </source>
</reference>
<dbReference type="RefSeq" id="WP_011324583.1">
    <property type="nucleotide sequence ID" value="NC_007429.1"/>
</dbReference>
<dbReference type="AlphaFoldDB" id="A0A0H2X1G9"/>
<evidence type="ECO:0000256" key="1">
    <source>
        <dbReference type="ARBA" id="ARBA00005417"/>
    </source>
</evidence>
<sequence>MTVEVKDLTVAVKGKEILSNVSFSLVPGRITLFIGRSGSGKTTILRSLVGLTPISSGSISVVGDPPGFVFQQPELFPHMTVLDNCAHPQMIVKKLREREAKDKALDLLGMLELREYASSYPHQLSGGQRQRVAIARALALDMRTILFDEPTSALDPFSASKFLQIVLSLKEQGMTIAISTHDILFINQCLDRVYLVDKGQIIDAYDSLHDDPQANSFVKQYLSLQEGPTGSDE</sequence>
<dbReference type="Pfam" id="PF00005">
    <property type="entry name" value="ABC_tran"/>
    <property type="match status" value="1"/>
</dbReference>
<dbReference type="InterPro" id="IPR003439">
    <property type="entry name" value="ABC_transporter-like_ATP-bd"/>
</dbReference>